<proteinExistence type="predicted"/>
<sequence length="160" mass="16803">MSHTEFNMMLAWYHKQKSVSMLRSLLVAANRANRILSAGGLTMLLLTSPAAAQSVSSVRGLGGGVAPLFGLVGPGNLYLDNQGTQGYIYNFGNNFESYNFRNPATGQAWSGALMTLGPQLSVGLIQGANQAGSPVVFPPVPREAGPLSPVQSGLLDDIIP</sequence>
<evidence type="ECO:0000313" key="1">
    <source>
        <dbReference type="EMBL" id="AOR51241.1"/>
    </source>
</evidence>
<protein>
    <submittedName>
        <fullName evidence="1">Uncharacterized protein</fullName>
    </submittedName>
</protein>
<dbReference type="AlphaFoldDB" id="A0A1C9U531"/>
<reference evidence="1" key="1">
    <citation type="journal article" date="2016" name="Sci. Rep.">
        <title>Triclosan Resistome from Metagenome Reveals Diverse Enoyl Acyl Carrier Protein Reductases and Selective Enrichment of Triclosan Resistance Genes.</title>
        <authorList>
            <person name="Khan R."/>
            <person name="Kong H.G."/>
            <person name="Jung Y.H."/>
            <person name="Choi J."/>
            <person name="Baek K.Y."/>
            <person name="Hwang E.C."/>
            <person name="Lee S.W."/>
        </authorList>
    </citation>
    <scope>NUCLEOTIDE SEQUENCE</scope>
</reference>
<dbReference type="EMBL" id="KT982366">
    <property type="protein sequence ID" value="AOR51241.1"/>
    <property type="molecule type" value="Genomic_DNA"/>
</dbReference>
<name>A0A1C9U531_9BACT</name>
<accession>A0A1C9U531</accession>
<organism evidence="1">
    <name type="scientific">uncultured bacterium pBE3-1</name>
    <dbReference type="NCBI Taxonomy" id="1781161"/>
    <lineage>
        <taxon>Bacteria</taxon>
        <taxon>environmental samples</taxon>
    </lineage>
</organism>